<sequence length="812" mass="92535">MAADGQPQHRPGALKQQNKTHKSGRHRTKGQLDKDTKGRVSVKVLSKKAKQNAKKSDRRNQALQLRKNKRDEVLAKKRSRGSAGSPPHLVLILPLCNGVYANDVLELIKTCDDTAVVNTSDLGVTHISVPRFKQRFAFMVPEYGNLTAFLDAAKVADSMLLMYSPEFAADSYGDYCLACLQAQGMPSALHGVQGLKTVPLKKQTETKKMIQKYIERRFPKEKCHSLDSSQEAVQLLHHISSQKLKPIHLREQRPHLVGESVSFELNDENSQEGTLKVSGYVRGCPLSVNGLVHIPGWGDFQMKQIDAPRDPFPLILRVEKERKRKGEAMDEDMADTKMEEDIKVLETAHPSHQESLQSEVIPDPMEGEQTWPTEEELREADAEFHEKKTITKKVPKGTSEYQAAWIVDSGDEDEDEDDDSESEDGETKMAVEDEDDDEDSEADDEEEEEEDDGTNTDKGTVSFGNVEKYDADYDMDEEEKMLEKYKAARADEMFPDEVDTPMDTPARVRFQRYRGLKSFRTSPWDPKENLPADYARIFQFENFKRTKKRVLEEEKDGAEPGWYVTVHVANVPRAFMESYTAGSPVVLYGLLSHEQKMSVVHFMVKRLPQSTEPIKSKERLIFHVGYRRFAACPIFSQHTNGDKHKFEKFFKKDMMCVATVFAPIIFPPASVLVFKEQCNGDHDLIATGSVLSVNPDRIVAKRVVLSGHAFKINKKSAVVRYMFFNREDILWFKPVELRTKYGRRGHIKEALGTHGHMKCIFDGQLKSQDTVLMNLYKRMYPKWTYEPHVATPPKRTSAPLTDIYMDDISDLF</sequence>
<evidence type="ECO:0000256" key="1">
    <source>
        <dbReference type="ARBA" id="ARBA00004604"/>
    </source>
</evidence>
<dbReference type="GO" id="GO:0005730">
    <property type="term" value="C:nucleolus"/>
    <property type="evidence" value="ECO:0007669"/>
    <property type="project" value="UniProtKB-SubCell"/>
</dbReference>
<organism evidence="9 10">
    <name type="scientific">Lingula anatina</name>
    <name type="common">Brachiopod</name>
    <name type="synonym">Lingula unguis</name>
    <dbReference type="NCBI Taxonomy" id="7574"/>
    <lineage>
        <taxon>Eukaryota</taxon>
        <taxon>Metazoa</taxon>
        <taxon>Spiralia</taxon>
        <taxon>Lophotrochozoa</taxon>
        <taxon>Brachiopoda</taxon>
        <taxon>Linguliformea</taxon>
        <taxon>Lingulata</taxon>
        <taxon>Lingulida</taxon>
        <taxon>Linguloidea</taxon>
        <taxon>Lingulidae</taxon>
        <taxon>Lingula</taxon>
    </lineage>
</organism>
<dbReference type="Pfam" id="PF08142">
    <property type="entry name" value="AARP2CN"/>
    <property type="match status" value="1"/>
</dbReference>
<dbReference type="GO" id="GO:0000462">
    <property type="term" value="P:maturation of SSU-rRNA from tricistronic rRNA transcript (SSU-rRNA, 5.8S rRNA, LSU-rRNA)"/>
    <property type="evidence" value="ECO:0007669"/>
    <property type="project" value="TreeGrafter"/>
</dbReference>
<evidence type="ECO:0000256" key="7">
    <source>
        <dbReference type="SAM" id="MobiDB-lite"/>
    </source>
</evidence>
<dbReference type="Pfam" id="PF22298">
    <property type="entry name" value="Tsr1_G-like"/>
    <property type="match status" value="1"/>
</dbReference>
<evidence type="ECO:0000259" key="8">
    <source>
        <dbReference type="PROSITE" id="PS51714"/>
    </source>
</evidence>
<dbReference type="KEGG" id="lak:106181707"/>
<reference evidence="10" key="1">
    <citation type="submission" date="2025-08" db="UniProtKB">
        <authorList>
            <consortium name="RefSeq"/>
        </authorList>
    </citation>
    <scope>IDENTIFICATION</scope>
    <source>
        <tissue evidence="10">Gonads</tissue>
    </source>
</reference>
<dbReference type="GO" id="GO:0034511">
    <property type="term" value="F:U3 snoRNA binding"/>
    <property type="evidence" value="ECO:0007669"/>
    <property type="project" value="TreeGrafter"/>
</dbReference>
<name>A0A1S3KGP1_LINAN</name>
<evidence type="ECO:0000256" key="3">
    <source>
        <dbReference type="ARBA" id="ARBA00023242"/>
    </source>
</evidence>
<dbReference type="Proteomes" id="UP000085678">
    <property type="component" value="Unplaced"/>
</dbReference>
<dbReference type="PANTHER" id="PTHR12858:SF1">
    <property type="entry name" value="PRE-RRNA-PROCESSING PROTEIN TSR1 HOMOLOG"/>
    <property type="match status" value="1"/>
</dbReference>
<accession>A0A1S3KGP1</accession>
<dbReference type="InterPro" id="IPR007034">
    <property type="entry name" value="BMS1_TSR1_C"/>
</dbReference>
<dbReference type="PANTHER" id="PTHR12858">
    <property type="entry name" value="RIBOSOME BIOGENESIS PROTEIN"/>
    <property type="match status" value="1"/>
</dbReference>
<feature type="domain" description="Bms1-type G" evidence="8">
    <location>
        <begin position="86"/>
        <end position="245"/>
    </location>
</feature>
<dbReference type="GO" id="GO:0003924">
    <property type="term" value="F:GTPase activity"/>
    <property type="evidence" value="ECO:0007669"/>
    <property type="project" value="TreeGrafter"/>
</dbReference>
<feature type="compositionally biased region" description="Basic residues" evidence="7">
    <location>
        <begin position="18"/>
        <end position="29"/>
    </location>
</feature>
<dbReference type="Pfam" id="PF04950">
    <property type="entry name" value="RIBIOP_C"/>
    <property type="match status" value="1"/>
</dbReference>
<keyword evidence="9" id="KW-1185">Reference proteome</keyword>
<comment type="subcellular location">
    <subcellularLocation>
        <location evidence="1">Nucleus</location>
        <location evidence="1">Nucleolus</location>
    </subcellularLocation>
</comment>
<evidence type="ECO:0000256" key="6">
    <source>
        <dbReference type="ARBA" id="ARBA00040070"/>
    </source>
</evidence>
<dbReference type="STRING" id="7574.A0A1S3KGP1"/>
<dbReference type="InterPro" id="IPR030387">
    <property type="entry name" value="G_Bms1/Tsr1_dom"/>
</dbReference>
<dbReference type="PROSITE" id="PS51714">
    <property type="entry name" value="G_BMS1"/>
    <property type="match status" value="1"/>
</dbReference>
<proteinExistence type="inferred from homology"/>
<dbReference type="SMART" id="SM01362">
    <property type="entry name" value="DUF663"/>
    <property type="match status" value="1"/>
</dbReference>
<dbReference type="GO" id="GO:0005525">
    <property type="term" value="F:GTP binding"/>
    <property type="evidence" value="ECO:0007669"/>
    <property type="project" value="TreeGrafter"/>
</dbReference>
<evidence type="ECO:0000313" key="10">
    <source>
        <dbReference type="RefSeq" id="XP_013421624.1"/>
    </source>
</evidence>
<dbReference type="GO" id="GO:0030688">
    <property type="term" value="C:preribosome, small subunit precursor"/>
    <property type="evidence" value="ECO:0007669"/>
    <property type="project" value="TreeGrafter"/>
</dbReference>
<dbReference type="OrthoDB" id="119302at2759"/>
<comment type="function">
    <text evidence="4">Required during maturation of the 40S ribosomal subunit in the nucleolus.</text>
</comment>
<gene>
    <name evidence="10" type="primary">LOC106181707</name>
</gene>
<evidence type="ECO:0000256" key="4">
    <source>
        <dbReference type="ARBA" id="ARBA00037087"/>
    </source>
</evidence>
<comment type="similarity">
    <text evidence="5">Belongs to the TRAFAC class translation factor GTPase superfamily. Bms1-like GTPase family. TSR1 subfamily.</text>
</comment>
<protein>
    <recommendedName>
        <fullName evidence="6">Pre-rRNA-processing protein TSR1 homolog</fullName>
    </recommendedName>
</protein>
<evidence type="ECO:0000313" key="9">
    <source>
        <dbReference type="Proteomes" id="UP000085678"/>
    </source>
</evidence>
<feature type="compositionally biased region" description="Acidic residues" evidence="7">
    <location>
        <begin position="409"/>
        <end position="424"/>
    </location>
</feature>
<dbReference type="SMART" id="SM00785">
    <property type="entry name" value="AARP2CN"/>
    <property type="match status" value="1"/>
</dbReference>
<dbReference type="AlphaFoldDB" id="A0A1S3KGP1"/>
<dbReference type="InterPro" id="IPR039761">
    <property type="entry name" value="Bms1/Tsr1"/>
</dbReference>
<dbReference type="RefSeq" id="XP_013421624.1">
    <property type="nucleotide sequence ID" value="XM_013566170.1"/>
</dbReference>
<dbReference type="GeneID" id="106181707"/>
<dbReference type="InParanoid" id="A0A1S3KGP1"/>
<evidence type="ECO:0000256" key="2">
    <source>
        <dbReference type="ARBA" id="ARBA00022517"/>
    </source>
</evidence>
<evidence type="ECO:0000256" key="5">
    <source>
        <dbReference type="ARBA" id="ARBA00038288"/>
    </source>
</evidence>
<dbReference type="GO" id="GO:0000479">
    <property type="term" value="P:endonucleolytic cleavage of tricistronic rRNA transcript (SSU-rRNA, 5.8S rRNA, LSU-rRNA)"/>
    <property type="evidence" value="ECO:0007669"/>
    <property type="project" value="TreeGrafter"/>
</dbReference>
<keyword evidence="2" id="KW-0690">Ribosome biogenesis</keyword>
<dbReference type="InterPro" id="IPR012948">
    <property type="entry name" value="AARP2CN"/>
</dbReference>
<feature type="region of interest" description="Disordered" evidence="7">
    <location>
        <begin position="406"/>
        <end position="471"/>
    </location>
</feature>
<feature type="region of interest" description="Disordered" evidence="7">
    <location>
        <begin position="348"/>
        <end position="376"/>
    </location>
</feature>
<keyword evidence="3" id="KW-0539">Nucleus</keyword>
<dbReference type="FunCoup" id="A0A1S3KGP1">
    <property type="interactions" value="1940"/>
</dbReference>
<feature type="compositionally biased region" description="Acidic residues" evidence="7">
    <location>
        <begin position="432"/>
        <end position="454"/>
    </location>
</feature>
<feature type="region of interest" description="Disordered" evidence="7">
    <location>
        <begin position="1"/>
        <end position="84"/>
    </location>
</feature>